<dbReference type="InParanoid" id="Q025E3"/>
<feature type="transmembrane region" description="Helical" evidence="5">
    <location>
        <begin position="164"/>
        <end position="182"/>
    </location>
</feature>
<dbReference type="HOGENOM" id="CLU_001265_10_13_0"/>
<evidence type="ECO:0000256" key="3">
    <source>
        <dbReference type="ARBA" id="ARBA00022989"/>
    </source>
</evidence>
<feature type="transmembrane region" description="Helical" evidence="5">
    <location>
        <begin position="287"/>
        <end position="311"/>
    </location>
</feature>
<dbReference type="PRINTS" id="PR01035">
    <property type="entry name" value="TCRTETA"/>
</dbReference>
<feature type="transmembrane region" description="Helical" evidence="5">
    <location>
        <begin position="137"/>
        <end position="158"/>
    </location>
</feature>
<keyword evidence="4 5" id="KW-0472">Membrane</keyword>
<dbReference type="InterPro" id="IPR001958">
    <property type="entry name" value="Tet-R_TetA/multi-R_MdtG-like"/>
</dbReference>
<dbReference type="InterPro" id="IPR011701">
    <property type="entry name" value="MFS"/>
</dbReference>
<dbReference type="SUPFAM" id="SSF103473">
    <property type="entry name" value="MFS general substrate transporter"/>
    <property type="match status" value="1"/>
</dbReference>
<dbReference type="GO" id="GO:0022857">
    <property type="term" value="F:transmembrane transporter activity"/>
    <property type="evidence" value="ECO:0007669"/>
    <property type="project" value="InterPro"/>
</dbReference>
<evidence type="ECO:0000256" key="4">
    <source>
        <dbReference type="ARBA" id="ARBA00023136"/>
    </source>
</evidence>
<dbReference type="InterPro" id="IPR036259">
    <property type="entry name" value="MFS_trans_sf"/>
</dbReference>
<feature type="transmembrane region" description="Helical" evidence="5">
    <location>
        <begin position="233"/>
        <end position="252"/>
    </location>
</feature>
<dbReference type="AlphaFoldDB" id="Q025E3"/>
<feature type="transmembrane region" description="Helical" evidence="5">
    <location>
        <begin position="323"/>
        <end position="344"/>
    </location>
</feature>
<feature type="transmembrane region" description="Helical" evidence="5">
    <location>
        <begin position="107"/>
        <end position="125"/>
    </location>
</feature>
<evidence type="ECO:0000256" key="5">
    <source>
        <dbReference type="SAM" id="Phobius"/>
    </source>
</evidence>
<evidence type="ECO:0000256" key="1">
    <source>
        <dbReference type="ARBA" id="ARBA00004141"/>
    </source>
</evidence>
<dbReference type="Gene3D" id="1.20.1250.20">
    <property type="entry name" value="MFS general substrate transporter like domains"/>
    <property type="match status" value="1"/>
</dbReference>
<feature type="transmembrane region" description="Helical" evidence="5">
    <location>
        <begin position="350"/>
        <end position="372"/>
    </location>
</feature>
<dbReference type="PANTHER" id="PTHR23531">
    <property type="entry name" value="QUINOLENE RESISTANCE PROTEIN NORA"/>
    <property type="match status" value="1"/>
</dbReference>
<evidence type="ECO:0000313" key="7">
    <source>
        <dbReference type="EMBL" id="ABJ83376.1"/>
    </source>
</evidence>
<dbReference type="eggNOG" id="COG2814">
    <property type="taxonomic scope" value="Bacteria"/>
</dbReference>
<dbReference type="KEGG" id="sus:Acid_2387"/>
<dbReference type="InterPro" id="IPR052714">
    <property type="entry name" value="MFS_Exporter"/>
</dbReference>
<dbReference type="EMBL" id="CP000473">
    <property type="protein sequence ID" value="ABJ83376.1"/>
    <property type="molecule type" value="Genomic_DNA"/>
</dbReference>
<accession>Q025E3</accession>
<dbReference type="FunCoup" id="Q025E3">
    <property type="interactions" value="159"/>
</dbReference>
<name>Q025E3_SOLUE</name>
<feature type="transmembrane region" description="Helical" evidence="5">
    <location>
        <begin position="259"/>
        <end position="281"/>
    </location>
</feature>
<feature type="transmembrane region" description="Helical" evidence="5">
    <location>
        <begin position="77"/>
        <end position="95"/>
    </location>
</feature>
<keyword evidence="3 5" id="KW-1133">Transmembrane helix</keyword>
<dbReference type="STRING" id="234267.Acid_2387"/>
<organism evidence="7">
    <name type="scientific">Solibacter usitatus (strain Ellin6076)</name>
    <dbReference type="NCBI Taxonomy" id="234267"/>
    <lineage>
        <taxon>Bacteria</taxon>
        <taxon>Pseudomonadati</taxon>
        <taxon>Acidobacteriota</taxon>
        <taxon>Terriglobia</taxon>
        <taxon>Bryobacterales</taxon>
        <taxon>Solibacteraceae</taxon>
        <taxon>Candidatus Solibacter</taxon>
    </lineage>
</organism>
<feature type="transmembrane region" description="Helical" evidence="5">
    <location>
        <begin position="12"/>
        <end position="33"/>
    </location>
</feature>
<sequence>MGFSAGKFSGQFWALVGATFLGFLGIGTVLPLLAPHVRYDLHGTDQDVGLVIGVFSFVALAGRLIAGPLADRRGRKISFLCGLVCCALAGVSYLLPLGMAGPYLARVLQGMGEACLYTGAAAWVVEVGGIERSAQALGYLSSGIWGGISAGPVVGQWLGTFERAAMMQVVLAAVAFVMLTRVPEHYKPDPHRTARKWLPRSIIAPGIAIGFVNVQYPVIAGFLILHLQSHGNSGPVAFSAYAGMILLSRFFLGGLPDRIAPAITFYGGILCMAVGLVILAAGPGPAVAIGATALLGFGFSFPWSSIASTVLRRTPNSDRGSAIGVLSAFYDLFVGISSFTAGWVAHQFNYSAAFAMAAVALIAAAIAGKFVFVEERPGEPAETAALAAVASKSNS</sequence>
<dbReference type="InterPro" id="IPR020846">
    <property type="entry name" value="MFS_dom"/>
</dbReference>
<dbReference type="PROSITE" id="PS50850">
    <property type="entry name" value="MFS"/>
    <property type="match status" value="1"/>
</dbReference>
<gene>
    <name evidence="7" type="ordered locus">Acid_2387</name>
</gene>
<evidence type="ECO:0000256" key="2">
    <source>
        <dbReference type="ARBA" id="ARBA00022692"/>
    </source>
</evidence>
<keyword evidence="2 5" id="KW-0812">Transmembrane</keyword>
<dbReference type="GO" id="GO:0016020">
    <property type="term" value="C:membrane"/>
    <property type="evidence" value="ECO:0007669"/>
    <property type="project" value="UniProtKB-SubCell"/>
</dbReference>
<feature type="transmembrane region" description="Helical" evidence="5">
    <location>
        <begin position="202"/>
        <end position="227"/>
    </location>
</feature>
<feature type="transmembrane region" description="Helical" evidence="5">
    <location>
        <begin position="48"/>
        <end position="65"/>
    </location>
</feature>
<feature type="domain" description="Major facilitator superfamily (MFS) profile" evidence="6">
    <location>
        <begin position="11"/>
        <end position="376"/>
    </location>
</feature>
<reference evidence="7" key="1">
    <citation type="submission" date="2006-10" db="EMBL/GenBank/DDBJ databases">
        <title>Complete sequence of Solibacter usitatus Ellin6076.</title>
        <authorList>
            <consortium name="US DOE Joint Genome Institute"/>
            <person name="Copeland A."/>
            <person name="Lucas S."/>
            <person name="Lapidus A."/>
            <person name="Barry K."/>
            <person name="Detter J.C."/>
            <person name="Glavina del Rio T."/>
            <person name="Hammon N."/>
            <person name="Israni S."/>
            <person name="Dalin E."/>
            <person name="Tice H."/>
            <person name="Pitluck S."/>
            <person name="Thompson L.S."/>
            <person name="Brettin T."/>
            <person name="Bruce D."/>
            <person name="Han C."/>
            <person name="Tapia R."/>
            <person name="Gilna P."/>
            <person name="Schmutz J."/>
            <person name="Larimer F."/>
            <person name="Land M."/>
            <person name="Hauser L."/>
            <person name="Kyrpides N."/>
            <person name="Mikhailova N."/>
            <person name="Janssen P.H."/>
            <person name="Kuske C.R."/>
            <person name="Richardson P."/>
        </authorList>
    </citation>
    <scope>NUCLEOTIDE SEQUENCE</scope>
    <source>
        <strain evidence="7">Ellin6076</strain>
    </source>
</reference>
<dbReference type="OrthoDB" id="9814001at2"/>
<proteinExistence type="predicted"/>
<protein>
    <submittedName>
        <fullName evidence="7">Major facilitator superfamily MFS_1</fullName>
    </submittedName>
</protein>
<evidence type="ECO:0000259" key="6">
    <source>
        <dbReference type="PROSITE" id="PS50850"/>
    </source>
</evidence>
<dbReference type="PANTHER" id="PTHR23531:SF1">
    <property type="entry name" value="QUINOLENE RESISTANCE PROTEIN NORA"/>
    <property type="match status" value="1"/>
</dbReference>
<dbReference type="Pfam" id="PF07690">
    <property type="entry name" value="MFS_1"/>
    <property type="match status" value="1"/>
</dbReference>
<comment type="subcellular location">
    <subcellularLocation>
        <location evidence="1">Membrane</location>
        <topology evidence="1">Multi-pass membrane protein</topology>
    </subcellularLocation>
</comment>